<evidence type="ECO:0000313" key="2">
    <source>
        <dbReference type="EMBL" id="SCU68338.1"/>
    </source>
</evidence>
<dbReference type="Proteomes" id="UP000195570">
    <property type="component" value="Unassembled WGS sequence"/>
</dbReference>
<dbReference type="PANTHER" id="PTHR31126">
    <property type="entry name" value="TYROSINE-PROTEIN PHOSPHATASE"/>
    <property type="match status" value="1"/>
</dbReference>
<dbReference type="FunFam" id="3.90.190.10:FF:000187">
    <property type="entry name" value="Tyrosine phosphatase family, putative"/>
    <property type="match status" value="1"/>
</dbReference>
<reference evidence="2" key="1">
    <citation type="submission" date="2016-09" db="EMBL/GenBank/DDBJ databases">
        <authorList>
            <person name="Hebert L."/>
            <person name="Moumen B."/>
        </authorList>
    </citation>
    <scope>NUCLEOTIDE SEQUENCE [LARGE SCALE GENOMIC DNA]</scope>
    <source>
        <strain evidence="2">OVI</strain>
    </source>
</reference>
<accession>A0A1G4I958</accession>
<evidence type="ECO:0000256" key="1">
    <source>
        <dbReference type="SAM" id="MobiDB-lite"/>
    </source>
</evidence>
<organism evidence="2 3">
    <name type="scientific">Trypanosoma equiperdum</name>
    <dbReference type="NCBI Taxonomy" id="5694"/>
    <lineage>
        <taxon>Eukaryota</taxon>
        <taxon>Discoba</taxon>
        <taxon>Euglenozoa</taxon>
        <taxon>Kinetoplastea</taxon>
        <taxon>Metakinetoplastina</taxon>
        <taxon>Trypanosomatida</taxon>
        <taxon>Trypanosomatidae</taxon>
        <taxon>Trypanosoma</taxon>
    </lineage>
</organism>
<dbReference type="GeneID" id="92382088"/>
<dbReference type="SUPFAM" id="SSF52799">
    <property type="entry name" value="(Phosphotyrosine protein) phosphatases II"/>
    <property type="match status" value="1"/>
</dbReference>
<dbReference type="Gene3D" id="3.90.190.10">
    <property type="entry name" value="Protein tyrosine phosphatase superfamily"/>
    <property type="match status" value="1"/>
</dbReference>
<dbReference type="RefSeq" id="XP_067079512.1">
    <property type="nucleotide sequence ID" value="XM_067223411.1"/>
</dbReference>
<keyword evidence="3" id="KW-1185">Reference proteome</keyword>
<dbReference type="AlphaFoldDB" id="A0A1G4I958"/>
<comment type="caution">
    <text evidence="2">The sequence shown here is derived from an EMBL/GenBank/DDBJ whole genome shotgun (WGS) entry which is preliminary data.</text>
</comment>
<gene>
    <name evidence="2" type="ORF">TEOVI_000815400</name>
</gene>
<dbReference type="InterPro" id="IPR004861">
    <property type="entry name" value="Siw14-like"/>
</dbReference>
<dbReference type="InterPro" id="IPR029021">
    <property type="entry name" value="Prot-tyrosine_phosphatase-like"/>
</dbReference>
<evidence type="ECO:0000313" key="3">
    <source>
        <dbReference type="Proteomes" id="UP000195570"/>
    </source>
</evidence>
<proteinExistence type="predicted"/>
<dbReference type="GO" id="GO:0005737">
    <property type="term" value="C:cytoplasm"/>
    <property type="evidence" value="ECO:0007669"/>
    <property type="project" value="TreeGrafter"/>
</dbReference>
<dbReference type="CDD" id="cd14501">
    <property type="entry name" value="PFA-DSP"/>
    <property type="match status" value="1"/>
</dbReference>
<name>A0A1G4I958_TRYEQ</name>
<dbReference type="Pfam" id="PF03162">
    <property type="entry name" value="Y_phosphatase2"/>
    <property type="match status" value="1"/>
</dbReference>
<dbReference type="EMBL" id="CZPT02000960">
    <property type="protein sequence ID" value="SCU68338.1"/>
    <property type="molecule type" value="Genomic_DNA"/>
</dbReference>
<dbReference type="GO" id="GO:0016791">
    <property type="term" value="F:phosphatase activity"/>
    <property type="evidence" value="ECO:0007669"/>
    <property type="project" value="TreeGrafter"/>
</dbReference>
<dbReference type="PANTHER" id="PTHR31126:SF58">
    <property type="entry name" value="TYROSINE PHOSPHATASE"/>
    <property type="match status" value="1"/>
</dbReference>
<dbReference type="VEuPathDB" id="TriTrypDB:TEOVI_000815400"/>
<protein>
    <submittedName>
        <fullName evidence="2">Atypical dual specificity phosphatase, putative</fullName>
    </submittedName>
</protein>
<feature type="region of interest" description="Disordered" evidence="1">
    <location>
        <begin position="218"/>
        <end position="253"/>
    </location>
</feature>
<sequence length="361" mass="39775">MYQGRSQQPLWTPPPNFSQVETGIYRSAYPTLASVPFLHHIGIKTIVLLSIELLPVPVVRAISEGDVVAGTTSVSDDVHAWKDNECIKWPIRIVSTADLSEWMNEYVCAKDDFAVSSVQRALDFALQPDFQPVLFTCPTGELQTSVIVGCMRRHQGWSLAAVLAECELFVNVTGGVRQSVMNFIEQWDPDEHPVREEDIAKRKRELLLRDPSLSYSVKRHRRTVTHSASDPDSEYDDPLAMGTSRLGQKGAAGNSAGMGLSLSPYKSSGFDRSTLSSTRVGGDELGLSHSSHVVIKLASWYTAAMKRRAAAAEAIVAARAKVRAPSDPLPEPHERYFGVLNPPALDERSTFTKKSIVQDLD</sequence>